<dbReference type="SUPFAM" id="SSF53671">
    <property type="entry name" value="Aspartate/ornithine carbamoyltransferase"/>
    <property type="match status" value="1"/>
</dbReference>
<feature type="domain" description="Aspartate/ornithine carbamoyltransferase Asp/Orn-binding" evidence="3">
    <location>
        <begin position="146"/>
        <end position="306"/>
    </location>
</feature>
<evidence type="ECO:0000256" key="2">
    <source>
        <dbReference type="RuleBase" id="RU003634"/>
    </source>
</evidence>
<evidence type="ECO:0000313" key="5">
    <source>
        <dbReference type="EMBL" id="AVO26234.1"/>
    </source>
</evidence>
<dbReference type="InterPro" id="IPR006132">
    <property type="entry name" value="Asp/Orn_carbamoyltranf_P-bd"/>
</dbReference>
<dbReference type="PRINTS" id="PR00100">
    <property type="entry name" value="AOTCASE"/>
</dbReference>
<dbReference type="InterPro" id="IPR002292">
    <property type="entry name" value="Orn/put_carbamltrans"/>
</dbReference>
<keyword evidence="1 2" id="KW-0808">Transferase</keyword>
<gene>
    <name evidence="5" type="ORF">C6Y28_00540</name>
    <name evidence="6" type="ORF">HG933_02310</name>
</gene>
<dbReference type="InterPro" id="IPR036901">
    <property type="entry name" value="Asp/Orn_carbamoylTrfase_sf"/>
</dbReference>
<evidence type="ECO:0000256" key="1">
    <source>
        <dbReference type="ARBA" id="ARBA00022679"/>
    </source>
</evidence>
<dbReference type="RefSeq" id="WP_014016365.1">
    <property type="nucleotide sequence ID" value="NZ_CABMON010000005.1"/>
</dbReference>
<dbReference type="InterPro" id="IPR006130">
    <property type="entry name" value="Asp/Orn_carbamoylTrfase"/>
</dbReference>
<dbReference type="AlphaFoldDB" id="A0A1M6QZC9"/>
<dbReference type="Proteomes" id="UP000536773">
    <property type="component" value="Unassembled WGS sequence"/>
</dbReference>
<sequence>MKHANSFVDYTTDELKGILLLAEKIKQHPDDYSHILDGKKLYTLFEKTSNRTYLSFSIGMEELGGKAYNQLWKDSNFTIGDLMSEVKYVCRNVDCIMGRFKKAETTEGFMKNATVPVINGCDNTFHPTQALADMLTLYEKTGHFEAKVLYIGAKNNTYNSLSEIVTKMGGMMYGLTPFSQVTNVPADFYDKLTATGHYKELPTDISKEELKKVVADVDCVYTDTWVDMEFFTNPDYAEKKNQIINMMMPYQIDAALMEGTDTMVFHDMPIHPGYEITQDVMEKHLETILDEAENRRHAEKGLLVYLITGKLDW</sequence>
<proteinExistence type="inferred from homology"/>
<protein>
    <submittedName>
        <fullName evidence="6">Ornithine carbamoyltransferase</fullName>
    </submittedName>
</protein>
<feature type="domain" description="Aspartate/ornithine carbamoyltransferase carbamoyl-P binding" evidence="4">
    <location>
        <begin position="2"/>
        <end position="139"/>
    </location>
</feature>
<dbReference type="Pfam" id="PF00185">
    <property type="entry name" value="OTCace"/>
    <property type="match status" value="1"/>
</dbReference>
<evidence type="ECO:0000313" key="7">
    <source>
        <dbReference type="Proteomes" id="UP000238358"/>
    </source>
</evidence>
<dbReference type="PRINTS" id="PR00102">
    <property type="entry name" value="OTCASE"/>
</dbReference>
<reference evidence="5 7" key="1">
    <citation type="journal article" date="2018" name="Genome Announc.">
        <title>Complete genomes of two Megasphaera elsdenii strains, NCIMB 702410 and ATCC 25940.</title>
        <authorList>
            <person name="Hatmaker E.A."/>
            <person name="O'Dell K."/>
            <person name="Riley L.A."/>
            <person name="Klingeman D.M."/>
            <person name="Guss A.M."/>
        </authorList>
    </citation>
    <scope>NUCLEOTIDE SEQUENCE [LARGE SCALE GENOMIC DNA]</scope>
    <source>
        <strain evidence="5 7">NCIMB702410</strain>
    </source>
</reference>
<evidence type="ECO:0000259" key="4">
    <source>
        <dbReference type="Pfam" id="PF02729"/>
    </source>
</evidence>
<evidence type="ECO:0000259" key="3">
    <source>
        <dbReference type="Pfam" id="PF00185"/>
    </source>
</evidence>
<name>A0A1M6QZC9_MEGEL</name>
<dbReference type="PANTHER" id="PTHR45753:SF3">
    <property type="entry name" value="ORNITHINE TRANSCARBAMYLASE, MITOCHONDRIAL"/>
    <property type="match status" value="1"/>
</dbReference>
<evidence type="ECO:0000313" key="8">
    <source>
        <dbReference type="Proteomes" id="UP000536773"/>
    </source>
</evidence>
<dbReference type="GeneID" id="97490771"/>
<dbReference type="GO" id="GO:0016597">
    <property type="term" value="F:amino acid binding"/>
    <property type="evidence" value="ECO:0007669"/>
    <property type="project" value="InterPro"/>
</dbReference>
<dbReference type="GO" id="GO:0019240">
    <property type="term" value="P:citrulline biosynthetic process"/>
    <property type="evidence" value="ECO:0007669"/>
    <property type="project" value="TreeGrafter"/>
</dbReference>
<accession>A0A1M6QZC9</accession>
<dbReference type="PANTHER" id="PTHR45753">
    <property type="entry name" value="ORNITHINE CARBAMOYLTRANSFERASE, MITOCHONDRIAL"/>
    <property type="match status" value="1"/>
</dbReference>
<evidence type="ECO:0000313" key="6">
    <source>
        <dbReference type="EMBL" id="NMK38237.1"/>
    </source>
</evidence>
<dbReference type="Pfam" id="PF02729">
    <property type="entry name" value="OTCace_N"/>
    <property type="match status" value="1"/>
</dbReference>
<dbReference type="EMBL" id="JABBJH010000002">
    <property type="protein sequence ID" value="NMK38237.1"/>
    <property type="molecule type" value="Genomic_DNA"/>
</dbReference>
<comment type="similarity">
    <text evidence="2">Belongs to the aspartate/ornithine carbamoyltransferase superfamily.</text>
</comment>
<reference evidence="6 8" key="2">
    <citation type="submission" date="2020-04" db="EMBL/GenBank/DDBJ databases">
        <authorList>
            <person name="Hitch T.C.A."/>
            <person name="Wylensek D."/>
            <person name="Clavel T."/>
        </authorList>
    </citation>
    <scope>NUCLEOTIDE SEQUENCE [LARGE SCALE GENOMIC DNA]</scope>
    <source>
        <strain evidence="6 8">WCA-386-APC-2A</strain>
    </source>
</reference>
<dbReference type="GO" id="GO:0042450">
    <property type="term" value="P:L-arginine biosynthetic process via ornithine"/>
    <property type="evidence" value="ECO:0007669"/>
    <property type="project" value="TreeGrafter"/>
</dbReference>
<dbReference type="InterPro" id="IPR006131">
    <property type="entry name" value="Asp_carbamoyltransf_Asp/Orn-bd"/>
</dbReference>
<dbReference type="Gene3D" id="3.40.50.1370">
    <property type="entry name" value="Aspartate/ornithine carbamoyltransferase"/>
    <property type="match status" value="2"/>
</dbReference>
<dbReference type="EMBL" id="CP027569">
    <property type="protein sequence ID" value="AVO26234.1"/>
    <property type="molecule type" value="Genomic_DNA"/>
</dbReference>
<dbReference type="GO" id="GO:0004585">
    <property type="term" value="F:ornithine carbamoyltransferase activity"/>
    <property type="evidence" value="ECO:0007669"/>
    <property type="project" value="UniProtKB-ARBA"/>
</dbReference>
<dbReference type="OrthoDB" id="9802587at2"/>
<organism evidence="6 8">
    <name type="scientific">Megasphaera elsdenii</name>
    <dbReference type="NCBI Taxonomy" id="907"/>
    <lineage>
        <taxon>Bacteria</taxon>
        <taxon>Bacillati</taxon>
        <taxon>Bacillota</taxon>
        <taxon>Negativicutes</taxon>
        <taxon>Veillonellales</taxon>
        <taxon>Veillonellaceae</taxon>
        <taxon>Megasphaera</taxon>
    </lineage>
</organism>
<dbReference type="Proteomes" id="UP000238358">
    <property type="component" value="Chromosome"/>
</dbReference>